<keyword evidence="3" id="KW-1185">Reference proteome</keyword>
<sequence length="198" mass="22964">MLGLAVLFGLSVWIGLTVLAAYLCGKLTSKLGLGRRIGRFVGFMLLMGGWMVSWAMEYWTIRQTAQAICKDAGITVYMTPEDWRRRIGDQEWRSLKLVQEYVESNKELIFENRVYKIAYKFNDRVFLYESHSYKKRVSSYYRVIFDKEDGIVLFKSIRASVSKPAIANSLEGLKFWMETIPDCYKLGDSELLNEYLGL</sequence>
<dbReference type="OrthoDB" id="8603842at2"/>
<comment type="caution">
    <text evidence="2">The sequence shown here is derived from an EMBL/GenBank/DDBJ whole genome shotgun (WGS) entry which is preliminary data.</text>
</comment>
<name>G4CMH6_9NEIS</name>
<evidence type="ECO:0000313" key="3">
    <source>
        <dbReference type="Proteomes" id="UP000005336"/>
    </source>
</evidence>
<keyword evidence="1" id="KW-0472">Membrane</keyword>
<gene>
    <name evidence="2" type="ORF">HMPREF9370_0285</name>
</gene>
<dbReference type="AlphaFoldDB" id="G4CMH6"/>
<organism evidence="2 3">
    <name type="scientific">Neisseria wadsworthii 9715</name>
    <dbReference type="NCBI Taxonomy" id="1030841"/>
    <lineage>
        <taxon>Bacteria</taxon>
        <taxon>Pseudomonadati</taxon>
        <taxon>Pseudomonadota</taxon>
        <taxon>Betaproteobacteria</taxon>
        <taxon>Neisseriales</taxon>
        <taxon>Neisseriaceae</taxon>
        <taxon>Neisseria</taxon>
    </lineage>
</organism>
<feature type="transmembrane region" description="Helical" evidence="1">
    <location>
        <begin position="37"/>
        <end position="56"/>
    </location>
</feature>
<feature type="transmembrane region" description="Helical" evidence="1">
    <location>
        <begin position="6"/>
        <end position="25"/>
    </location>
</feature>
<evidence type="ECO:0000313" key="2">
    <source>
        <dbReference type="EMBL" id="EGZ51085.1"/>
    </source>
</evidence>
<dbReference type="Proteomes" id="UP000005336">
    <property type="component" value="Unassembled WGS sequence"/>
</dbReference>
<dbReference type="HOGENOM" id="CLU_111947_0_0_4"/>
<evidence type="ECO:0000256" key="1">
    <source>
        <dbReference type="SAM" id="Phobius"/>
    </source>
</evidence>
<proteinExistence type="predicted"/>
<keyword evidence="1" id="KW-1133">Transmembrane helix</keyword>
<reference evidence="2 3" key="1">
    <citation type="submission" date="2011-06" db="EMBL/GenBank/DDBJ databases">
        <authorList>
            <person name="Muzny D."/>
            <person name="Qin X."/>
            <person name="Deng J."/>
            <person name="Jiang H."/>
            <person name="Liu Y."/>
            <person name="Qu J."/>
            <person name="Song X.-Z."/>
            <person name="Zhang L."/>
            <person name="Thornton R."/>
            <person name="Coyle M."/>
            <person name="Francisco L."/>
            <person name="Jackson L."/>
            <person name="Javaid M."/>
            <person name="Korchina V."/>
            <person name="Kovar C."/>
            <person name="Mata R."/>
            <person name="Mathew T."/>
            <person name="Ngo R."/>
            <person name="Nguyen L."/>
            <person name="Nguyen N."/>
            <person name="Okwuonu G."/>
            <person name="Ongeri F."/>
            <person name="Pham C."/>
            <person name="Simmons D."/>
            <person name="Wilczek-Boney K."/>
            <person name="Hale W."/>
            <person name="Jakkamsetti A."/>
            <person name="Pham P."/>
            <person name="Ruth R."/>
            <person name="San Lucas F."/>
            <person name="Warren J."/>
            <person name="Zhang J."/>
            <person name="Zhao Z."/>
            <person name="Zhou C."/>
            <person name="Zhu D."/>
            <person name="Lee S."/>
            <person name="Bess C."/>
            <person name="Blankenburg K."/>
            <person name="Forbes L."/>
            <person name="Fu Q."/>
            <person name="Gubbala S."/>
            <person name="Hirani K."/>
            <person name="Jayaseelan J.C."/>
            <person name="Lara F."/>
            <person name="Munidasa M."/>
            <person name="Palculict T."/>
            <person name="Patil S."/>
            <person name="Pu L.-L."/>
            <person name="Saada N."/>
            <person name="Tang L."/>
            <person name="Weissenberger G."/>
            <person name="Zhu Y."/>
            <person name="Hemphill L."/>
            <person name="Shang Y."/>
            <person name="Youmans B."/>
            <person name="Ayvaz T."/>
            <person name="Ross M."/>
            <person name="Santibanez J."/>
            <person name="Aqrawi P."/>
            <person name="Gross S."/>
            <person name="Joshi V."/>
            <person name="Fowler G."/>
            <person name="Nazareth L."/>
            <person name="Reid J."/>
            <person name="Worley K."/>
            <person name="Petrosino J."/>
            <person name="Highlander S."/>
            <person name="Gibbs R."/>
        </authorList>
    </citation>
    <scope>NUCLEOTIDE SEQUENCE [LARGE SCALE GENOMIC DNA]</scope>
    <source>
        <strain evidence="2 3">9715</strain>
    </source>
</reference>
<protein>
    <submittedName>
        <fullName evidence="2">Uncharacterized protein</fullName>
    </submittedName>
</protein>
<dbReference type="RefSeq" id="WP_009115432.1">
    <property type="nucleotide sequence ID" value="NZ_JH165159.1"/>
</dbReference>
<dbReference type="EMBL" id="AGAZ01000010">
    <property type="protein sequence ID" value="EGZ51085.1"/>
    <property type="molecule type" value="Genomic_DNA"/>
</dbReference>
<keyword evidence="1" id="KW-0812">Transmembrane</keyword>
<accession>G4CMH6</accession>